<feature type="compositionally biased region" description="Polar residues" evidence="1">
    <location>
        <begin position="323"/>
        <end position="340"/>
    </location>
</feature>
<dbReference type="Proteomes" id="UP000294933">
    <property type="component" value="Unassembled WGS sequence"/>
</dbReference>
<sequence length="496" mass="54130">MPAAPATSATVETGGETKTIDVSYPLGERAYFRNFPGRYRLWVTIHVIAIHVYSGGRGWSVDNVARLLWDAIPLHKSWKSAAQCQRFRKYIEEDVYESYPFFVSSGGSANRKHWHINVSTLDRWRESSDFGPGLSAWAKLVDDRRNQDHQMHKIKMMSDFLAEISHGYCQREDKVVDFRTPYSSAQRSLPSHPIAPVHEGRHGPSSAHPPLPGPLRFGNEFAGSSSTETTDTRRRASALGPHFTMSVEAQEAGVTPPGLSKTDQAASSVLAAPLGSSSLRHSNVAPEVAKCSDLPQFTLSHLPAPPAASVKATRPAIQIPLLNTTTAPSSRTSDTLSPPASSHLLLNNDAYPSPPTSATSRITTFITSRDRSMAALDPTLAGKTAPGIEPPRLRRKAANPPVDPRPCSRTRRGESPSILTPQGHGKNKTTGHDERPGQNPPGTRNVDSIAFSPGPGDLERNVIDKLVWFLQLSEVGRLNHVSPSRCSLWSLIITRP</sequence>
<evidence type="ECO:0000313" key="2">
    <source>
        <dbReference type="EMBL" id="TDL29825.1"/>
    </source>
</evidence>
<keyword evidence="3" id="KW-1185">Reference proteome</keyword>
<dbReference type="VEuPathDB" id="FungiDB:BD410DRAFT_43056"/>
<organism evidence="2 3">
    <name type="scientific">Rickenella mellea</name>
    <dbReference type="NCBI Taxonomy" id="50990"/>
    <lineage>
        <taxon>Eukaryota</taxon>
        <taxon>Fungi</taxon>
        <taxon>Dikarya</taxon>
        <taxon>Basidiomycota</taxon>
        <taxon>Agaricomycotina</taxon>
        <taxon>Agaricomycetes</taxon>
        <taxon>Hymenochaetales</taxon>
        <taxon>Rickenellaceae</taxon>
        <taxon>Rickenella</taxon>
    </lineage>
</organism>
<dbReference type="AlphaFoldDB" id="A0A4R5XGT2"/>
<gene>
    <name evidence="2" type="ORF">BD410DRAFT_43056</name>
</gene>
<reference evidence="2 3" key="1">
    <citation type="submission" date="2018-06" db="EMBL/GenBank/DDBJ databases">
        <title>A transcriptomic atlas of mushroom development highlights an independent origin of complex multicellularity.</title>
        <authorList>
            <consortium name="DOE Joint Genome Institute"/>
            <person name="Krizsan K."/>
            <person name="Almasi E."/>
            <person name="Merenyi Z."/>
            <person name="Sahu N."/>
            <person name="Viragh M."/>
            <person name="Koszo T."/>
            <person name="Mondo S."/>
            <person name="Kiss B."/>
            <person name="Balint B."/>
            <person name="Kues U."/>
            <person name="Barry K."/>
            <person name="Hegedus J.C."/>
            <person name="Henrissat B."/>
            <person name="Johnson J."/>
            <person name="Lipzen A."/>
            <person name="Ohm R."/>
            <person name="Nagy I."/>
            <person name="Pangilinan J."/>
            <person name="Yan J."/>
            <person name="Xiong Y."/>
            <person name="Grigoriev I.V."/>
            <person name="Hibbett D.S."/>
            <person name="Nagy L.G."/>
        </authorList>
    </citation>
    <scope>NUCLEOTIDE SEQUENCE [LARGE SCALE GENOMIC DNA]</scope>
    <source>
        <strain evidence="2 3">SZMC22713</strain>
    </source>
</reference>
<evidence type="ECO:0000313" key="3">
    <source>
        <dbReference type="Proteomes" id="UP000294933"/>
    </source>
</evidence>
<protein>
    <submittedName>
        <fullName evidence="2">Uncharacterized protein</fullName>
    </submittedName>
</protein>
<feature type="region of interest" description="Disordered" evidence="1">
    <location>
        <begin position="323"/>
        <end position="359"/>
    </location>
</feature>
<evidence type="ECO:0000256" key="1">
    <source>
        <dbReference type="SAM" id="MobiDB-lite"/>
    </source>
</evidence>
<dbReference type="EMBL" id="ML170156">
    <property type="protein sequence ID" value="TDL29825.1"/>
    <property type="molecule type" value="Genomic_DNA"/>
</dbReference>
<feature type="region of interest" description="Disordered" evidence="1">
    <location>
        <begin position="182"/>
        <end position="235"/>
    </location>
</feature>
<accession>A0A4R5XGT2</accession>
<proteinExistence type="predicted"/>
<name>A0A4R5XGT2_9AGAM</name>
<feature type="region of interest" description="Disordered" evidence="1">
    <location>
        <begin position="375"/>
        <end position="453"/>
    </location>
</feature>